<dbReference type="GO" id="GO:0005261">
    <property type="term" value="F:monoatomic cation channel activity"/>
    <property type="evidence" value="ECO:0007669"/>
    <property type="project" value="TreeGrafter"/>
</dbReference>
<feature type="transmembrane region" description="Helical" evidence="6">
    <location>
        <begin position="682"/>
        <end position="702"/>
    </location>
</feature>
<protein>
    <submittedName>
        <fullName evidence="10">Uncharacterized protein LOC106053158</fullName>
    </submittedName>
</protein>
<evidence type="ECO:0000256" key="1">
    <source>
        <dbReference type="ARBA" id="ARBA00004141"/>
    </source>
</evidence>
<organism evidence="9 10">
    <name type="scientific">Biomphalaria glabrata</name>
    <name type="common">Bloodfluke planorb</name>
    <name type="synonym">Freshwater snail</name>
    <dbReference type="NCBI Taxonomy" id="6526"/>
    <lineage>
        <taxon>Eukaryota</taxon>
        <taxon>Metazoa</taxon>
        <taxon>Spiralia</taxon>
        <taxon>Lophotrochozoa</taxon>
        <taxon>Mollusca</taxon>
        <taxon>Gastropoda</taxon>
        <taxon>Heterobranchia</taxon>
        <taxon>Euthyneura</taxon>
        <taxon>Panpulmonata</taxon>
        <taxon>Hygrophila</taxon>
        <taxon>Lymnaeoidea</taxon>
        <taxon>Planorbidae</taxon>
        <taxon>Biomphalaria</taxon>
    </lineage>
</organism>
<feature type="domain" description="Ion transport" evidence="7">
    <location>
        <begin position="552"/>
        <end position="795"/>
    </location>
</feature>
<keyword evidence="2 6" id="KW-0812">Transmembrane</keyword>
<evidence type="ECO:0000256" key="4">
    <source>
        <dbReference type="ARBA" id="ARBA00023136"/>
    </source>
</evidence>
<feature type="compositionally biased region" description="Acidic residues" evidence="5">
    <location>
        <begin position="176"/>
        <end position="208"/>
    </location>
</feature>
<accession>A0A9W3A8J3</accession>
<evidence type="ECO:0000259" key="7">
    <source>
        <dbReference type="Pfam" id="PF00520"/>
    </source>
</evidence>
<keyword evidence="9" id="KW-1185">Reference proteome</keyword>
<feature type="domain" description="TRPM-like" evidence="8">
    <location>
        <begin position="375"/>
        <end position="503"/>
    </location>
</feature>
<dbReference type="PANTHER" id="PTHR13800">
    <property type="entry name" value="TRANSIENT RECEPTOR POTENTIAL CATION CHANNEL, SUBFAMILY M, MEMBER 6"/>
    <property type="match status" value="1"/>
</dbReference>
<dbReference type="Proteomes" id="UP001165740">
    <property type="component" value="Chromosome 4"/>
</dbReference>
<dbReference type="InterPro" id="IPR057366">
    <property type="entry name" value="TRPM-like"/>
</dbReference>
<keyword evidence="3 6" id="KW-1133">Transmembrane helix</keyword>
<evidence type="ECO:0000313" key="9">
    <source>
        <dbReference type="Proteomes" id="UP001165740"/>
    </source>
</evidence>
<evidence type="ECO:0000256" key="5">
    <source>
        <dbReference type="SAM" id="MobiDB-lite"/>
    </source>
</evidence>
<feature type="region of interest" description="Disordered" evidence="5">
    <location>
        <begin position="898"/>
        <end position="930"/>
    </location>
</feature>
<evidence type="ECO:0000313" key="10">
    <source>
        <dbReference type="RefSeq" id="XP_055883576.1"/>
    </source>
</evidence>
<comment type="subcellular location">
    <subcellularLocation>
        <location evidence="1">Membrane</location>
        <topology evidence="1">Multi-pass membrane protein</topology>
    </subcellularLocation>
</comment>
<feature type="transmembrane region" description="Helical" evidence="6">
    <location>
        <begin position="548"/>
        <end position="564"/>
    </location>
</feature>
<evidence type="ECO:0000256" key="2">
    <source>
        <dbReference type="ARBA" id="ARBA00022692"/>
    </source>
</evidence>
<dbReference type="AlphaFoldDB" id="A0A9W3A8J3"/>
<reference evidence="10" key="1">
    <citation type="submission" date="2025-08" db="UniProtKB">
        <authorList>
            <consortium name="RefSeq"/>
        </authorList>
    </citation>
    <scope>IDENTIFICATION</scope>
</reference>
<feature type="region of interest" description="Disordered" evidence="5">
    <location>
        <begin position="168"/>
        <end position="208"/>
    </location>
</feature>
<dbReference type="PANTHER" id="PTHR13800:SF12">
    <property type="entry name" value="TRANSIENT RECEPTOR POTENTIAL CATION CHANNEL SUBFAMILY M MEMBER-LIKE 2"/>
    <property type="match status" value="1"/>
</dbReference>
<dbReference type="InterPro" id="IPR005821">
    <property type="entry name" value="Ion_trans_dom"/>
</dbReference>
<dbReference type="InterPro" id="IPR050927">
    <property type="entry name" value="TRPM"/>
</dbReference>
<sequence length="930" mass="108238">MAKARRFLVASGDFGNERLGFKTKDKVPELIRKTALRPSDLMFNDSQRSAIKLLVQLKLLPYVSNLKLARKFVRSLIKAVDYEECLVIELNHQVAKLFENDIGLVKKRVTGSINAKEYDTTSYADKSVYSNFKRLILLDDNTELKLVSLPREKIYRCEIEVVGSPRQNGGAHLNSDYEDEENPYGDGDYNDEGNYDDDDDEDDDDDDEHEYVNCQYFKPLLRRNDSPVKFVEDNAKILIEQSQICSSESKHLTLKDACKVDILRRHIYEGTRNHYQCNSLDAFYLRLSLYHVGDSLNSIAEPKLQWNEVDLEQVLRAIVTGFKTVFLEQLLDRYTPQKTVVKVLNKVVYEDKSKKTQIFLKYLKSADIDIHTADIDINKDNFDKKGSNKIGCYLNLFMEAIEKDKFKASLYYWTKLNNLICSALLAQQVLKKKLEKQIVDNDKDKKAKYQKYLRAYEDIANKVLDSCYKKDRKSTWYLLIENISLWNESCITVAFKTENKQFLKERACADVNSVIWSYYLGQTLNLSNLRHGIRETLLSPKGRCRMDMISYLIFLTAYSVLLVSKLNKTTFHWLEGVVMGYLIIFFVKEFDQCCQELCTSPKQCLTYFFDPFNILDNLSLTIAFTAWALRWMAFVFPEEDRLMIAARYSMGLDFMLYMFRFLEFFYQNKFLGPILVVIRNMVNTYINFLLILTIFLVTYSIVSESILYPEQELNVDIFHKVFHIGFWAMMGDYSLDKLESSKEDCQMPQKNESKEACPTTHGKYSISIFLGAYVLFIQILMFNLLIALFNNAISENDIKRDMIWRYQRFQLTKQYSGSKILLPPFLLLIFVLCDKCNNPFKSKESKRESELKDFERGAVQKFINRIAKGSFGREVSDDDKKNKDKEITKMAAKIAEILQKKRQESAEPETADKNDMQSKASGGYSLAHRL</sequence>
<feature type="transmembrane region" description="Helical" evidence="6">
    <location>
        <begin position="570"/>
        <end position="587"/>
    </location>
</feature>
<feature type="compositionally biased region" description="Basic and acidic residues" evidence="5">
    <location>
        <begin position="898"/>
        <end position="916"/>
    </location>
</feature>
<evidence type="ECO:0000259" key="8">
    <source>
        <dbReference type="Pfam" id="PF25508"/>
    </source>
</evidence>
<proteinExistence type="predicted"/>
<evidence type="ECO:0000256" key="6">
    <source>
        <dbReference type="SAM" id="Phobius"/>
    </source>
</evidence>
<dbReference type="OrthoDB" id="9994106at2759"/>
<name>A0A9W3A8J3_BIOGL</name>
<keyword evidence="4 6" id="KW-0472">Membrane</keyword>
<feature type="transmembrane region" description="Helical" evidence="6">
    <location>
        <begin position="768"/>
        <end position="793"/>
    </location>
</feature>
<gene>
    <name evidence="10" type="primary">LOC106053158</name>
</gene>
<dbReference type="GO" id="GO:0030001">
    <property type="term" value="P:metal ion transport"/>
    <property type="evidence" value="ECO:0007669"/>
    <property type="project" value="TreeGrafter"/>
</dbReference>
<feature type="transmembrane region" description="Helical" evidence="6">
    <location>
        <begin position="814"/>
        <end position="832"/>
    </location>
</feature>
<dbReference type="RefSeq" id="XP_055883576.1">
    <property type="nucleotide sequence ID" value="XM_056027601.1"/>
</dbReference>
<dbReference type="Pfam" id="PF00520">
    <property type="entry name" value="Ion_trans"/>
    <property type="match status" value="1"/>
</dbReference>
<dbReference type="Pfam" id="PF25508">
    <property type="entry name" value="TRPM2"/>
    <property type="match status" value="1"/>
</dbReference>
<dbReference type="GO" id="GO:0005886">
    <property type="term" value="C:plasma membrane"/>
    <property type="evidence" value="ECO:0007669"/>
    <property type="project" value="TreeGrafter"/>
</dbReference>
<dbReference type="GeneID" id="106053158"/>
<evidence type="ECO:0000256" key="3">
    <source>
        <dbReference type="ARBA" id="ARBA00022989"/>
    </source>
</evidence>